<accession>A0AAN9TKI9</accession>
<dbReference type="Proteomes" id="UP001367676">
    <property type="component" value="Unassembled WGS sequence"/>
</dbReference>
<feature type="transmembrane region" description="Helical" evidence="1">
    <location>
        <begin position="6"/>
        <end position="29"/>
    </location>
</feature>
<evidence type="ECO:0000256" key="1">
    <source>
        <dbReference type="SAM" id="Phobius"/>
    </source>
</evidence>
<protein>
    <submittedName>
        <fullName evidence="2">Uncharacterized protein</fullName>
    </submittedName>
</protein>
<dbReference type="AlphaFoldDB" id="A0AAN9TKI9"/>
<proteinExistence type="predicted"/>
<name>A0AAN9TKI9_9HEMI</name>
<dbReference type="PANTHER" id="PTHR43313">
    <property type="entry name" value="SHORT-CHAIN DEHYDROGENASE/REDUCTASE FAMILY 9C"/>
    <property type="match status" value="1"/>
</dbReference>
<keyword evidence="1" id="KW-0812">Transmembrane</keyword>
<evidence type="ECO:0000313" key="3">
    <source>
        <dbReference type="Proteomes" id="UP001367676"/>
    </source>
</evidence>
<organism evidence="2 3">
    <name type="scientific">Parthenolecanium corni</name>
    <dbReference type="NCBI Taxonomy" id="536013"/>
    <lineage>
        <taxon>Eukaryota</taxon>
        <taxon>Metazoa</taxon>
        <taxon>Ecdysozoa</taxon>
        <taxon>Arthropoda</taxon>
        <taxon>Hexapoda</taxon>
        <taxon>Insecta</taxon>
        <taxon>Pterygota</taxon>
        <taxon>Neoptera</taxon>
        <taxon>Paraneoptera</taxon>
        <taxon>Hemiptera</taxon>
        <taxon>Sternorrhyncha</taxon>
        <taxon>Coccoidea</taxon>
        <taxon>Coccidae</taxon>
        <taxon>Parthenolecanium</taxon>
    </lineage>
</organism>
<evidence type="ECO:0000313" key="2">
    <source>
        <dbReference type="EMBL" id="KAK7600804.1"/>
    </source>
</evidence>
<sequence>MDEETMAVLAIQLLALSCIAAALVVYLVCKANRRRHTYGYEHSADEFPALDVGTGRSVLLTSCDTLFGIQLALHLTSLGFRVFAGIKPPSPSSSRSEAEAILRAKLKQREAASTAALLGAGAAVDRHPQDVVGASTFGTLVTVPLDVTREDSLHEAVEHVRRNLPAGEDASIAPYLLFIMTRSARCVNALTSGQTDDETKTIMELENFCHKQATPRHATPRRRKTFDFVVSASASSAE</sequence>
<keyword evidence="3" id="KW-1185">Reference proteome</keyword>
<dbReference type="GO" id="GO:0016491">
    <property type="term" value="F:oxidoreductase activity"/>
    <property type="evidence" value="ECO:0007669"/>
    <property type="project" value="TreeGrafter"/>
</dbReference>
<dbReference type="GO" id="GO:0008202">
    <property type="term" value="P:steroid metabolic process"/>
    <property type="evidence" value="ECO:0007669"/>
    <property type="project" value="TreeGrafter"/>
</dbReference>
<dbReference type="PANTHER" id="PTHR43313:SF36">
    <property type="entry name" value="D-BETA-HYDROXYBUTYRATE DEHYDROGENASE, MITOCHONDRIAL"/>
    <property type="match status" value="1"/>
</dbReference>
<gene>
    <name evidence="2" type="ORF">V9T40_008245</name>
</gene>
<comment type="caution">
    <text evidence="2">The sequence shown here is derived from an EMBL/GenBank/DDBJ whole genome shotgun (WGS) entry which is preliminary data.</text>
</comment>
<dbReference type="EMBL" id="JBBCAQ010000010">
    <property type="protein sequence ID" value="KAK7600804.1"/>
    <property type="molecule type" value="Genomic_DNA"/>
</dbReference>
<reference evidence="2 3" key="1">
    <citation type="submission" date="2024-03" db="EMBL/GenBank/DDBJ databases">
        <title>Adaptation during the transition from Ophiocordyceps entomopathogen to insect associate is accompanied by gene loss and intensified selection.</title>
        <authorList>
            <person name="Ward C.M."/>
            <person name="Onetto C.A."/>
            <person name="Borneman A.R."/>
        </authorList>
    </citation>
    <scope>NUCLEOTIDE SEQUENCE [LARGE SCALE GENOMIC DNA]</scope>
    <source>
        <strain evidence="2">AWRI1</strain>
        <tissue evidence="2">Single Adult Female</tissue>
    </source>
</reference>
<keyword evidence="1" id="KW-0472">Membrane</keyword>
<keyword evidence="1" id="KW-1133">Transmembrane helix</keyword>